<feature type="region of interest" description="Disordered" evidence="1">
    <location>
        <begin position="126"/>
        <end position="147"/>
    </location>
</feature>
<comment type="caution">
    <text evidence="2">The sequence shown here is derived from an EMBL/GenBank/DDBJ whole genome shotgun (WGS) entry which is preliminary data.</text>
</comment>
<dbReference type="Proteomes" id="UP000603453">
    <property type="component" value="Unassembled WGS sequence"/>
</dbReference>
<name>A0A8H7R274_9FUNG</name>
<feature type="compositionally biased region" description="Basic and acidic residues" evidence="1">
    <location>
        <begin position="130"/>
        <end position="147"/>
    </location>
</feature>
<evidence type="ECO:0000256" key="1">
    <source>
        <dbReference type="SAM" id="MobiDB-lite"/>
    </source>
</evidence>
<dbReference type="OrthoDB" id="417481at2759"/>
<dbReference type="AlphaFoldDB" id="A0A8H7R274"/>
<dbReference type="EMBL" id="JAEPRD010000054">
    <property type="protein sequence ID" value="KAG2203117.1"/>
    <property type="molecule type" value="Genomic_DNA"/>
</dbReference>
<sequence length="147" mass="16172">MSAFNLPENHSNFSVDPFIQVAPEPYSAKVSDVRSFEANTKTLSASSNVSSKPNPVAGTSFALSNNATSKNNNVLACIHRSKFNSNTRCKLSYADIQGKKALIKKFQNSQVMEQEPSYQLKVFYSSGPLKGREQPFPRPTGDGHDRV</sequence>
<gene>
    <name evidence="2" type="ORF">INT47_004924</name>
</gene>
<protein>
    <submittedName>
        <fullName evidence="2">Uncharacterized protein</fullName>
    </submittedName>
</protein>
<evidence type="ECO:0000313" key="3">
    <source>
        <dbReference type="Proteomes" id="UP000603453"/>
    </source>
</evidence>
<proteinExistence type="predicted"/>
<organism evidence="2 3">
    <name type="scientific">Mucor saturninus</name>
    <dbReference type="NCBI Taxonomy" id="64648"/>
    <lineage>
        <taxon>Eukaryota</taxon>
        <taxon>Fungi</taxon>
        <taxon>Fungi incertae sedis</taxon>
        <taxon>Mucoromycota</taxon>
        <taxon>Mucoromycotina</taxon>
        <taxon>Mucoromycetes</taxon>
        <taxon>Mucorales</taxon>
        <taxon>Mucorineae</taxon>
        <taxon>Mucoraceae</taxon>
        <taxon>Mucor</taxon>
    </lineage>
</organism>
<reference evidence="2" key="1">
    <citation type="submission" date="2020-12" db="EMBL/GenBank/DDBJ databases">
        <title>Metabolic potential, ecology and presence of endohyphal bacteria is reflected in genomic diversity of Mucoromycotina.</title>
        <authorList>
            <person name="Muszewska A."/>
            <person name="Okrasinska A."/>
            <person name="Steczkiewicz K."/>
            <person name="Drgas O."/>
            <person name="Orlowska M."/>
            <person name="Perlinska-Lenart U."/>
            <person name="Aleksandrzak-Piekarczyk T."/>
            <person name="Szatraj K."/>
            <person name="Zielenkiewicz U."/>
            <person name="Pilsyk S."/>
            <person name="Malc E."/>
            <person name="Mieczkowski P."/>
            <person name="Kruszewska J.S."/>
            <person name="Biernat P."/>
            <person name="Pawlowska J."/>
        </authorList>
    </citation>
    <scope>NUCLEOTIDE SEQUENCE</scope>
    <source>
        <strain evidence="2">WA0000017839</strain>
    </source>
</reference>
<accession>A0A8H7R274</accession>
<evidence type="ECO:0000313" key="2">
    <source>
        <dbReference type="EMBL" id="KAG2203117.1"/>
    </source>
</evidence>
<keyword evidence="3" id="KW-1185">Reference proteome</keyword>